<dbReference type="AlphaFoldDB" id="A0A0E9UGN6"/>
<protein>
    <submittedName>
        <fullName evidence="1">Uncharacterized protein</fullName>
    </submittedName>
</protein>
<reference evidence="1" key="1">
    <citation type="submission" date="2014-11" db="EMBL/GenBank/DDBJ databases">
        <authorList>
            <person name="Amaro Gonzalez C."/>
        </authorList>
    </citation>
    <scope>NUCLEOTIDE SEQUENCE</scope>
</reference>
<reference evidence="1" key="2">
    <citation type="journal article" date="2015" name="Fish Shellfish Immunol.">
        <title>Early steps in the European eel (Anguilla anguilla)-Vibrio vulnificus interaction in the gills: Role of the RtxA13 toxin.</title>
        <authorList>
            <person name="Callol A."/>
            <person name="Pajuelo D."/>
            <person name="Ebbesson L."/>
            <person name="Teles M."/>
            <person name="MacKenzie S."/>
            <person name="Amaro C."/>
        </authorList>
    </citation>
    <scope>NUCLEOTIDE SEQUENCE</scope>
</reference>
<proteinExistence type="predicted"/>
<accession>A0A0E9UGN6</accession>
<organism evidence="1">
    <name type="scientific">Anguilla anguilla</name>
    <name type="common">European freshwater eel</name>
    <name type="synonym">Muraena anguilla</name>
    <dbReference type="NCBI Taxonomy" id="7936"/>
    <lineage>
        <taxon>Eukaryota</taxon>
        <taxon>Metazoa</taxon>
        <taxon>Chordata</taxon>
        <taxon>Craniata</taxon>
        <taxon>Vertebrata</taxon>
        <taxon>Euteleostomi</taxon>
        <taxon>Actinopterygii</taxon>
        <taxon>Neopterygii</taxon>
        <taxon>Teleostei</taxon>
        <taxon>Anguilliformes</taxon>
        <taxon>Anguillidae</taxon>
        <taxon>Anguilla</taxon>
    </lineage>
</organism>
<evidence type="ECO:0000313" key="1">
    <source>
        <dbReference type="EMBL" id="JAH64138.1"/>
    </source>
</evidence>
<sequence length="76" mass="8715">MQLSFIVSHADGVHGQKVQLWSHLTSTHNCSSSDAWESSVCGLLSVKPSFMQLFRRAVQRWQLILKFDNPKILLKF</sequence>
<name>A0A0E9UGN6_ANGAN</name>
<dbReference type="EMBL" id="GBXM01044439">
    <property type="protein sequence ID" value="JAH64138.1"/>
    <property type="molecule type" value="Transcribed_RNA"/>
</dbReference>